<evidence type="ECO:0000313" key="3">
    <source>
        <dbReference type="EMBL" id="MBE9069997.1"/>
    </source>
</evidence>
<organism evidence="3 4">
    <name type="scientific">Leptolyngbya cf. ectocarpi LEGE 11479</name>
    <dbReference type="NCBI Taxonomy" id="1828722"/>
    <lineage>
        <taxon>Bacteria</taxon>
        <taxon>Bacillati</taxon>
        <taxon>Cyanobacteriota</taxon>
        <taxon>Cyanophyceae</taxon>
        <taxon>Leptolyngbyales</taxon>
        <taxon>Leptolyngbyaceae</taxon>
        <taxon>Leptolyngbya group</taxon>
        <taxon>Leptolyngbya</taxon>
    </lineage>
</organism>
<protein>
    <submittedName>
        <fullName evidence="3">DUF928 domain-containing protein</fullName>
    </submittedName>
</protein>
<reference evidence="3" key="1">
    <citation type="submission" date="2020-10" db="EMBL/GenBank/DDBJ databases">
        <authorList>
            <person name="Castelo-Branco R."/>
            <person name="Eusebio N."/>
            <person name="Adriana R."/>
            <person name="Vieira A."/>
            <person name="Brugerolle De Fraissinette N."/>
            <person name="Rezende De Castro R."/>
            <person name="Schneider M.P."/>
            <person name="Vasconcelos V."/>
            <person name="Leao P.N."/>
        </authorList>
    </citation>
    <scope>NUCLEOTIDE SEQUENCE</scope>
    <source>
        <strain evidence="3">LEGE 11479</strain>
    </source>
</reference>
<keyword evidence="4" id="KW-1185">Reference proteome</keyword>
<keyword evidence="2" id="KW-0812">Transmembrane</keyword>
<accession>A0A929FCF1</accession>
<dbReference type="Pfam" id="PF06051">
    <property type="entry name" value="DUF928"/>
    <property type="match status" value="1"/>
</dbReference>
<name>A0A929FCF1_LEPEC</name>
<dbReference type="InterPro" id="IPR010328">
    <property type="entry name" value="DUF928"/>
</dbReference>
<gene>
    <name evidence="3" type="ORF">IQ260_25480</name>
</gene>
<dbReference type="RefSeq" id="WP_193995882.1">
    <property type="nucleotide sequence ID" value="NZ_JADEXP010000355.1"/>
</dbReference>
<feature type="compositionally biased region" description="Polar residues" evidence="1">
    <location>
        <begin position="130"/>
        <end position="140"/>
    </location>
</feature>
<feature type="transmembrane region" description="Helical" evidence="2">
    <location>
        <begin position="29"/>
        <end position="54"/>
    </location>
</feature>
<evidence type="ECO:0000256" key="2">
    <source>
        <dbReference type="SAM" id="Phobius"/>
    </source>
</evidence>
<dbReference type="EMBL" id="JADEXP010000355">
    <property type="protein sequence ID" value="MBE9069997.1"/>
    <property type="molecule type" value="Genomic_DNA"/>
</dbReference>
<comment type="caution">
    <text evidence="3">The sequence shown here is derived from an EMBL/GenBank/DDBJ whole genome shotgun (WGS) entry which is preliminary data.</text>
</comment>
<feature type="region of interest" description="Disordered" evidence="1">
    <location>
        <begin position="66"/>
        <end position="151"/>
    </location>
</feature>
<evidence type="ECO:0000256" key="1">
    <source>
        <dbReference type="SAM" id="MobiDB-lite"/>
    </source>
</evidence>
<sequence>MDDVCRSRYTVVYPASACLRLKAVPVMNYGVLTNVVGLLPIVLGIWLAALPALAVTFIPPEDNTAPGHSVGGASRRGLQFIPPPDNASPQQTASGASRIGFTPPPENSAPGYTASGASRDADFIPPPDNSTPLRTASGASRSPGAVTARAETAGAEADISVLSEHTPAMLAVTPPSYYGLTVLARPTMMAYLPKTSAQAAIFSLKDEAQSVIYQQVVPLDGAGGILAISLPEQGPALAIGEYYHWYVTLQTDTYLTPGSPYVEAWIKRVEPTAAMAEAMDNPDRQVTAEVMAQSGIWYDAAEQLATVQSEPQIYGDTAASWSEFLTSVGLESLVQRSFLGTIQ</sequence>
<keyword evidence="2" id="KW-0472">Membrane</keyword>
<proteinExistence type="predicted"/>
<evidence type="ECO:0000313" key="4">
    <source>
        <dbReference type="Proteomes" id="UP000615026"/>
    </source>
</evidence>
<keyword evidence="2" id="KW-1133">Transmembrane helix</keyword>
<dbReference type="Proteomes" id="UP000615026">
    <property type="component" value="Unassembled WGS sequence"/>
</dbReference>
<dbReference type="AlphaFoldDB" id="A0A929FCF1"/>